<evidence type="ECO:0000313" key="2">
    <source>
        <dbReference type="EMBL" id="UZK54424.1"/>
    </source>
</evidence>
<dbReference type="InterPro" id="IPR027417">
    <property type="entry name" value="P-loop_NTPase"/>
</dbReference>
<dbReference type="Proteomes" id="UP001164963">
    <property type="component" value="Chromosome"/>
</dbReference>
<protein>
    <recommendedName>
        <fullName evidence="4">Magnesium chelatase</fullName>
    </recommendedName>
</protein>
<feature type="compositionally biased region" description="Pro residues" evidence="1">
    <location>
        <begin position="310"/>
        <end position="321"/>
    </location>
</feature>
<feature type="compositionally biased region" description="Basic and acidic residues" evidence="1">
    <location>
        <begin position="294"/>
        <end position="309"/>
    </location>
</feature>
<feature type="region of interest" description="Disordered" evidence="1">
    <location>
        <begin position="254"/>
        <end position="279"/>
    </location>
</feature>
<organism evidence="2 3">
    <name type="scientific">Streptomyces drozdowiczii</name>
    <dbReference type="NCBI Taxonomy" id="202862"/>
    <lineage>
        <taxon>Bacteria</taxon>
        <taxon>Bacillati</taxon>
        <taxon>Actinomycetota</taxon>
        <taxon>Actinomycetes</taxon>
        <taxon>Kitasatosporales</taxon>
        <taxon>Streptomycetaceae</taxon>
        <taxon>Streptomyces</taxon>
    </lineage>
</organism>
<dbReference type="Gene3D" id="1.10.8.80">
    <property type="entry name" value="Magnesium chelatase subunit I, C-Terminal domain"/>
    <property type="match status" value="1"/>
</dbReference>
<feature type="compositionally biased region" description="Polar residues" evidence="1">
    <location>
        <begin position="254"/>
        <end position="263"/>
    </location>
</feature>
<feature type="compositionally biased region" description="Low complexity" evidence="1">
    <location>
        <begin position="348"/>
        <end position="359"/>
    </location>
</feature>
<dbReference type="SUPFAM" id="SSF52540">
    <property type="entry name" value="P-loop containing nucleoside triphosphate hydrolases"/>
    <property type="match status" value="1"/>
</dbReference>
<dbReference type="RefSeq" id="WP_265541155.1">
    <property type="nucleotide sequence ID" value="NZ_CP098740.1"/>
</dbReference>
<dbReference type="EMBL" id="CP098740">
    <property type="protein sequence ID" value="UZK54424.1"/>
    <property type="molecule type" value="Genomic_DNA"/>
</dbReference>
<accession>A0ABY6PRM9</accession>
<evidence type="ECO:0000256" key="1">
    <source>
        <dbReference type="SAM" id="MobiDB-lite"/>
    </source>
</evidence>
<evidence type="ECO:0000313" key="3">
    <source>
        <dbReference type="Proteomes" id="UP001164963"/>
    </source>
</evidence>
<gene>
    <name evidence="2" type="ORF">NEH16_09945</name>
</gene>
<sequence>MRPTGDQADGPDGDLRRLLTVLVSAALEPSLAGVLLFDLPPEHLPVVARTFARLLGSAYGHPPGRPAPRTVLDSATVDEDLWIRPRVRRGPEGIGFTFGPGPLAEPDGGPRLVVVPDLARLSVPGLRAAVQLLGADTAALEHSGVRHHWRPRARWLACCRSEDAALLSPHLLDRFVLRLAAPALRPRPGPDPLGPLPAGWATALAPDTPRPPVTLTDEAASAVLGLLDEPDGGGNRRALALARIARALARLDSADTTGASQDRPTATPFPATPFPVTPAHVDRAARLIRLRTPHRPEARPEHTPDRELPEPPGAGRPLPRPEPPRGAEQEAEAGVPVHGPESAQPLGPAAAPKEPSPAADLPYPEDVAGPGRGEGTLRVPARRDTGTRASRGPVIGVRRARDLWDLAPVRTAMEAAKYRAVRGGAGGPLVIAPADLRGYLRAPEPVRMLAVVLDHTCRGGWDWYPALEPFLRWAYVTRAAVHVVEVGAGGEPDELRARAFTARSTRDPRIAAALARHPGRATPLAHGLDLAGQALRRAFRHHSAGLVEALLVVATDGRGNVPLAVSRSGRPVPGPVCRTGVDDAVAVAEHIRALGRSRLRSVVVDPGRPPYTRLPAALAEALGGGFVGGTGDEDALAAADREARHG</sequence>
<name>A0ABY6PRM9_9ACTN</name>
<evidence type="ECO:0008006" key="4">
    <source>
        <dbReference type="Google" id="ProtNLM"/>
    </source>
</evidence>
<feature type="region of interest" description="Disordered" evidence="1">
    <location>
        <begin position="291"/>
        <end position="391"/>
    </location>
</feature>
<keyword evidence="3" id="KW-1185">Reference proteome</keyword>
<proteinExistence type="predicted"/>
<reference evidence="2" key="1">
    <citation type="journal article" date="2022" name="Front. Microbiol.">
        <title>Mirubactin C rescues the lethal effect of cell wall biosynthesis mutations in Bacillus subtilis.</title>
        <authorList>
            <person name="Kepplinger B."/>
            <person name="Wen X."/>
            <person name="Tyler A.R."/>
            <person name="Kim B.Y."/>
            <person name="Brown J."/>
            <person name="Banks P."/>
            <person name="Dashti Y."/>
            <person name="Mackenzie E.S."/>
            <person name="Wills C."/>
            <person name="Kawai Y."/>
            <person name="Waldron K.J."/>
            <person name="Allenby N.E.E."/>
            <person name="Wu L.J."/>
            <person name="Hall M.J."/>
            <person name="Errington J."/>
        </authorList>
    </citation>
    <scope>NUCLEOTIDE SEQUENCE</scope>
    <source>
        <strain evidence="2">MDA8-470</strain>
    </source>
</reference>